<proteinExistence type="predicted"/>
<evidence type="ECO:0000313" key="3">
    <source>
        <dbReference type="Proteomes" id="UP000811255"/>
    </source>
</evidence>
<dbReference type="Pfam" id="PF11769">
    <property type="entry name" value="DUF3313"/>
    <property type="match status" value="1"/>
</dbReference>
<accession>A0ABS5W480</accession>
<keyword evidence="3" id="KW-1185">Reference proteome</keyword>
<keyword evidence="1" id="KW-0732">Signal</keyword>
<dbReference type="InterPro" id="IPR021747">
    <property type="entry name" value="DUF3313"/>
</dbReference>
<evidence type="ECO:0000313" key="2">
    <source>
        <dbReference type="EMBL" id="MBT2134083.1"/>
    </source>
</evidence>
<gene>
    <name evidence="2" type="ORF">KK137_07025</name>
</gene>
<name>A0ABS5W480_9SPHN</name>
<dbReference type="EMBL" id="JAHFVK010000001">
    <property type="protein sequence ID" value="MBT2134083.1"/>
    <property type="molecule type" value="Genomic_DNA"/>
</dbReference>
<dbReference type="RefSeq" id="WP_214535438.1">
    <property type="nucleotide sequence ID" value="NZ_JAHFVK010000001.1"/>
</dbReference>
<comment type="caution">
    <text evidence="2">The sequence shown here is derived from an EMBL/GenBank/DDBJ whole genome shotgun (WGS) entry which is preliminary data.</text>
</comment>
<dbReference type="Proteomes" id="UP000811255">
    <property type="component" value="Unassembled WGS sequence"/>
</dbReference>
<feature type="signal peptide" evidence="1">
    <location>
        <begin position="1"/>
        <end position="22"/>
    </location>
</feature>
<sequence length="230" mass="25280">MKRSLIAAIAALALLGPVPIAGQVNEDQWENLVRVKSDKIDMVYLAPGADFRPYTKVMFATPHLAMRANWIRDQRRSSTQGLRISESFVREALDKATVEFEAIFRKAFADAGYTIVTTPGPDVMELVTGAIDIDVVAPDTPTSGRTRIYSDEAGAATIVIEARDSMTGAVLGRAIERRVAGDNGPWIRNRVTNRHDFEQIFERWAKASANGLAELKRLSPVDPDGKALAR</sequence>
<evidence type="ECO:0000256" key="1">
    <source>
        <dbReference type="SAM" id="SignalP"/>
    </source>
</evidence>
<feature type="chain" id="PRO_5046582431" evidence="1">
    <location>
        <begin position="23"/>
        <end position="230"/>
    </location>
</feature>
<organism evidence="2 3">
    <name type="scientific">Croceibacterium selenioxidans</name>
    <dbReference type="NCBI Taxonomy" id="2838833"/>
    <lineage>
        <taxon>Bacteria</taxon>
        <taxon>Pseudomonadati</taxon>
        <taxon>Pseudomonadota</taxon>
        <taxon>Alphaproteobacteria</taxon>
        <taxon>Sphingomonadales</taxon>
        <taxon>Erythrobacteraceae</taxon>
        <taxon>Croceibacterium</taxon>
    </lineage>
</organism>
<protein>
    <submittedName>
        <fullName evidence="2">DUF3313 family protein</fullName>
    </submittedName>
</protein>
<reference evidence="2 3" key="1">
    <citation type="submission" date="2021-05" db="EMBL/GenBank/DDBJ databases">
        <title>Croceibacterium sp. LX-88 genome sequence.</title>
        <authorList>
            <person name="Luo X."/>
        </authorList>
    </citation>
    <scope>NUCLEOTIDE SEQUENCE [LARGE SCALE GENOMIC DNA]</scope>
    <source>
        <strain evidence="2 3">LX-88</strain>
    </source>
</reference>